<name>A0ABS9SMK6_9BACT</name>
<feature type="domain" description="M23ase beta-sheet core" evidence="1">
    <location>
        <begin position="229"/>
        <end position="341"/>
    </location>
</feature>
<dbReference type="Pfam" id="PF01551">
    <property type="entry name" value="Peptidase_M23"/>
    <property type="match status" value="1"/>
</dbReference>
<dbReference type="CDD" id="cd12797">
    <property type="entry name" value="M23_peptidase"/>
    <property type="match status" value="1"/>
</dbReference>
<dbReference type="InterPro" id="IPR016047">
    <property type="entry name" value="M23ase_b-sheet_dom"/>
</dbReference>
<dbReference type="InterPro" id="IPR050570">
    <property type="entry name" value="Cell_wall_metabolism_enzyme"/>
</dbReference>
<dbReference type="InterPro" id="IPR049511">
    <property type="entry name" value="PGH-like_rpt"/>
</dbReference>
<reference evidence="2 3" key="1">
    <citation type="submission" date="2022-02" db="EMBL/GenBank/DDBJ databases">
        <authorList>
            <person name="Min J."/>
        </authorList>
    </citation>
    <scope>NUCLEOTIDE SEQUENCE [LARGE SCALE GENOMIC DNA]</scope>
    <source>
        <strain evidence="2 3">GR10-1</strain>
    </source>
</reference>
<organism evidence="2 3">
    <name type="scientific">Niabella ginsengisoli</name>
    <dbReference type="NCBI Taxonomy" id="522298"/>
    <lineage>
        <taxon>Bacteria</taxon>
        <taxon>Pseudomonadati</taxon>
        <taxon>Bacteroidota</taxon>
        <taxon>Chitinophagia</taxon>
        <taxon>Chitinophagales</taxon>
        <taxon>Chitinophagaceae</taxon>
        <taxon>Niabella</taxon>
    </lineage>
</organism>
<protein>
    <submittedName>
        <fullName evidence="2">Peptidoglycan DD-metalloendopeptidase family protein</fullName>
    </submittedName>
</protein>
<dbReference type="Gene3D" id="2.70.70.10">
    <property type="entry name" value="Glucose Permease (Domain IIA)"/>
    <property type="match status" value="1"/>
</dbReference>
<evidence type="ECO:0000313" key="3">
    <source>
        <dbReference type="Proteomes" id="UP001202248"/>
    </source>
</evidence>
<dbReference type="Pfam" id="PF17660">
    <property type="entry name" value="BTRD1"/>
    <property type="match status" value="3"/>
</dbReference>
<evidence type="ECO:0000313" key="2">
    <source>
        <dbReference type="EMBL" id="MCH5599618.1"/>
    </source>
</evidence>
<dbReference type="EMBL" id="JAKWBL010000004">
    <property type="protein sequence ID" value="MCH5599618.1"/>
    <property type="molecule type" value="Genomic_DNA"/>
</dbReference>
<evidence type="ECO:0000259" key="1">
    <source>
        <dbReference type="Pfam" id="PF01551"/>
    </source>
</evidence>
<dbReference type="PANTHER" id="PTHR21666">
    <property type="entry name" value="PEPTIDASE-RELATED"/>
    <property type="match status" value="1"/>
</dbReference>
<dbReference type="Proteomes" id="UP001202248">
    <property type="component" value="Unassembled WGS sequence"/>
</dbReference>
<accession>A0ABS9SMK6</accession>
<keyword evidence="3" id="KW-1185">Reference proteome</keyword>
<dbReference type="PANTHER" id="PTHR21666:SF270">
    <property type="entry name" value="MUREIN HYDROLASE ACTIVATOR ENVC"/>
    <property type="match status" value="1"/>
</dbReference>
<dbReference type="InterPro" id="IPR011055">
    <property type="entry name" value="Dup_hybrid_motif"/>
</dbReference>
<sequence length="566" mass="63477">MAHIKHYDFKVSQPFKFKSTKKKFEQPEPARNLPPDIAVTSMEPQEGGVLFYHPTPGFTSQDAKLAQFSVAMLIYNKGSKSVDLDKVIIEYKSGSSTLKKEIYLPSDKLIIDPGYAWWWQNSRDYHQTGDVVFLTAPFPTSATLKLYFKGYTSPLSFTKNLKAYNRSLALPFKSADFGKDEHVSGYSMHGGGDQVFAYDLGVQAYVNNGWTGVHPGKAGDKNEHHRIWGKPVYAMADGTVLHFESNIPNNTKLDGSKENMQKQKDDYWGSFDYGGSGNHFYIRHGDVVALYAHLQKGSLTSKFKKNGAVVKKGDLLGKAGNSGNSTGPHLHLHIKTYKNDTEPEGGAFRPLLFNNGFVIGKANYPKPLSNINWSPLQTQGIPGLKDKACFVHPSETHPYCAYPTNWGEVCRFGVSDSTYQLEFDKAWTCGYYPIWIDAYEVSGKLYYNVIFRPSKGIQWVARHGLNGTKYQQEFDTWGKAGYRLINVNSYIASGKILYAAVWIKDSSVSTFAYHGWSLADHESKFQGYARSGWVPANVSCVDLNGKVYVTALWEKRIPGDFIYGLL</sequence>
<proteinExistence type="predicted"/>
<gene>
    <name evidence="2" type="ORF">MKP09_17745</name>
</gene>
<comment type="caution">
    <text evidence="2">The sequence shown here is derived from an EMBL/GenBank/DDBJ whole genome shotgun (WGS) entry which is preliminary data.</text>
</comment>
<dbReference type="SUPFAM" id="SSF51261">
    <property type="entry name" value="Duplicated hybrid motif"/>
    <property type="match status" value="1"/>
</dbReference>
<dbReference type="RefSeq" id="WP_240831658.1">
    <property type="nucleotide sequence ID" value="NZ_JAKWBL010000004.1"/>
</dbReference>